<evidence type="ECO:0000313" key="1">
    <source>
        <dbReference type="EMBL" id="CAJ2502407.1"/>
    </source>
</evidence>
<gene>
    <name evidence="1" type="ORF">KHLLAP_LOCUS2875</name>
</gene>
<dbReference type="AlphaFoldDB" id="A0AAI8VD74"/>
<protein>
    <submittedName>
        <fullName evidence="1">Uu.00g098010.m01.CDS01</fullName>
    </submittedName>
</protein>
<proteinExistence type="predicted"/>
<evidence type="ECO:0000313" key="2">
    <source>
        <dbReference type="Proteomes" id="UP001295740"/>
    </source>
</evidence>
<name>A0AAI8VD74_9PEZI</name>
<dbReference type="EMBL" id="CAUWAG010000004">
    <property type="protein sequence ID" value="CAJ2502407.1"/>
    <property type="molecule type" value="Genomic_DNA"/>
</dbReference>
<comment type="caution">
    <text evidence="1">The sequence shown here is derived from an EMBL/GenBank/DDBJ whole genome shotgun (WGS) entry which is preliminary data.</text>
</comment>
<reference evidence="1" key="1">
    <citation type="submission" date="2023-10" db="EMBL/GenBank/DDBJ databases">
        <authorList>
            <person name="Hackl T."/>
        </authorList>
    </citation>
    <scope>NUCLEOTIDE SEQUENCE</scope>
</reference>
<organism evidence="1 2">
    <name type="scientific">Anthostomella pinea</name>
    <dbReference type="NCBI Taxonomy" id="933095"/>
    <lineage>
        <taxon>Eukaryota</taxon>
        <taxon>Fungi</taxon>
        <taxon>Dikarya</taxon>
        <taxon>Ascomycota</taxon>
        <taxon>Pezizomycotina</taxon>
        <taxon>Sordariomycetes</taxon>
        <taxon>Xylariomycetidae</taxon>
        <taxon>Xylariales</taxon>
        <taxon>Xylariaceae</taxon>
        <taxon>Anthostomella</taxon>
    </lineage>
</organism>
<sequence length="433" mass="48542">MCPPGVDQTTRTPQQWHILLPLLHRRQALVALNKGPFHRHGTPKDYVESDLGFDAFNKLAPFDNEVTSAKASAALNTVTVRSPSTFKLSPLESLPAELLANILADSELGPYDVLALGVCSSTLWSHVLFHVQQVRHRTAVPFANTPFLCSGTWLTELPPALYELFPRETSVEKVYRLRTRRWFGPCPARRWNWGAVSSYGAVQADDPRSVWMTAFEALAVDNLDVFCQYGLRRSLEALFEPADIRQEKDWVLRDLTAKESVRLELAGSAGSQGVKVHVEKVPSLSLDNALMLRICRGGAAGPGWSGESQKYRDLVSGKWAGHCFDVVQRDDESLESAGYEDVTEQIAKEGSAWEGIGGMEAKDWTKDMRIRYFNMRLTKASETFDSVAVVFVLALRQFVPAQAYAILIFLETHQEWKRRVVKNRYLAAPASSW</sequence>
<dbReference type="Proteomes" id="UP001295740">
    <property type="component" value="Unassembled WGS sequence"/>
</dbReference>
<keyword evidence="2" id="KW-1185">Reference proteome</keyword>
<accession>A0AAI8VD74</accession>